<keyword evidence="3" id="KW-1185">Reference proteome</keyword>
<feature type="compositionally biased region" description="Polar residues" evidence="1">
    <location>
        <begin position="35"/>
        <end position="65"/>
    </location>
</feature>
<feature type="compositionally biased region" description="Low complexity" evidence="1">
    <location>
        <begin position="17"/>
        <end position="31"/>
    </location>
</feature>
<evidence type="ECO:0000313" key="2">
    <source>
        <dbReference type="EMBL" id="WAQ88809.1"/>
    </source>
</evidence>
<feature type="compositionally biased region" description="Polar residues" evidence="1">
    <location>
        <begin position="97"/>
        <end position="108"/>
    </location>
</feature>
<feature type="region of interest" description="Disordered" evidence="1">
    <location>
        <begin position="149"/>
        <end position="186"/>
    </location>
</feature>
<reference evidence="2" key="1">
    <citation type="submission" date="2022-10" db="EMBL/GenBank/DDBJ databases">
        <title>Puccinia triticina Genome sequencing and assembly.</title>
        <authorList>
            <person name="Li C."/>
        </authorList>
    </citation>
    <scope>NUCLEOTIDE SEQUENCE</scope>
    <source>
        <strain evidence="2">Pt15</strain>
    </source>
</reference>
<sequence>MSISGPVQSQDLVDPQSTVPGSTTSSTIPTGAAQDPSSTATSATPGRTTDTKPTVDSSTTITQPGLTAPVTPGATTAPVAPGATTATTPTISVGPTSTGLNSTTTSPVTAGPGALAPILQDGNGKKLVFPITDVNGRVVFQNASDIQMSGKHGNSTLPSAKLPGNSTDSKGDKNSKNGAKHNSGNQLSSISKSIMASLSLGIVVIIIA</sequence>
<dbReference type="Proteomes" id="UP001164743">
    <property type="component" value="Chromosome 10A"/>
</dbReference>
<dbReference type="EMBL" id="CP110430">
    <property type="protein sequence ID" value="WAQ88809.1"/>
    <property type="molecule type" value="Genomic_DNA"/>
</dbReference>
<feature type="region of interest" description="Disordered" evidence="1">
    <location>
        <begin position="1"/>
        <end position="108"/>
    </location>
</feature>
<feature type="compositionally biased region" description="Polar residues" evidence="1">
    <location>
        <begin position="149"/>
        <end position="168"/>
    </location>
</feature>
<protein>
    <submittedName>
        <fullName evidence="2">Uncharacterized protein</fullName>
    </submittedName>
</protein>
<dbReference type="GeneID" id="77801279"/>
<gene>
    <name evidence="2" type="ORF">PtA15_10A229</name>
</gene>
<feature type="compositionally biased region" description="Low complexity" evidence="1">
    <location>
        <begin position="67"/>
        <end position="96"/>
    </location>
</feature>
<evidence type="ECO:0000313" key="3">
    <source>
        <dbReference type="Proteomes" id="UP001164743"/>
    </source>
</evidence>
<feature type="compositionally biased region" description="Polar residues" evidence="1">
    <location>
        <begin position="176"/>
        <end position="186"/>
    </location>
</feature>
<accession>A0ABY7CVZ1</accession>
<proteinExistence type="predicted"/>
<evidence type="ECO:0000256" key="1">
    <source>
        <dbReference type="SAM" id="MobiDB-lite"/>
    </source>
</evidence>
<dbReference type="RefSeq" id="XP_053024364.1">
    <property type="nucleotide sequence ID" value="XM_053160384.1"/>
</dbReference>
<organism evidence="2 3">
    <name type="scientific">Puccinia triticina</name>
    <dbReference type="NCBI Taxonomy" id="208348"/>
    <lineage>
        <taxon>Eukaryota</taxon>
        <taxon>Fungi</taxon>
        <taxon>Dikarya</taxon>
        <taxon>Basidiomycota</taxon>
        <taxon>Pucciniomycotina</taxon>
        <taxon>Pucciniomycetes</taxon>
        <taxon>Pucciniales</taxon>
        <taxon>Pucciniaceae</taxon>
        <taxon>Puccinia</taxon>
    </lineage>
</organism>
<feature type="compositionally biased region" description="Polar residues" evidence="1">
    <location>
        <begin position="1"/>
        <end position="11"/>
    </location>
</feature>
<name>A0ABY7CVZ1_9BASI</name>